<evidence type="ECO:0000313" key="3">
    <source>
        <dbReference type="EMBL" id="GGN88071.1"/>
    </source>
</evidence>
<evidence type="ECO:0000259" key="2">
    <source>
        <dbReference type="Pfam" id="PF07859"/>
    </source>
</evidence>
<evidence type="ECO:0000313" key="4">
    <source>
        <dbReference type="Proteomes" id="UP000626982"/>
    </source>
</evidence>
<dbReference type="RefSeq" id="WP_188718473.1">
    <property type="nucleotide sequence ID" value="NZ_BAABBD010000003.1"/>
</dbReference>
<reference evidence="4" key="1">
    <citation type="journal article" date="2019" name="Int. J. Syst. Evol. Microbiol.">
        <title>The Global Catalogue of Microorganisms (GCM) 10K type strain sequencing project: providing services to taxonomists for standard genome sequencing and annotation.</title>
        <authorList>
            <consortium name="The Broad Institute Genomics Platform"/>
            <consortium name="The Broad Institute Genome Sequencing Center for Infectious Disease"/>
            <person name="Wu L."/>
            <person name="Ma J."/>
        </authorList>
    </citation>
    <scope>NUCLEOTIDE SEQUENCE [LARGE SCALE GENOMIC DNA]</scope>
    <source>
        <strain evidence="4">CGMCC 1.6960</strain>
    </source>
</reference>
<accession>A0ABQ2KP09</accession>
<gene>
    <name evidence="3" type="ORF">GCM10010968_23280</name>
</gene>
<dbReference type="InterPro" id="IPR050300">
    <property type="entry name" value="GDXG_lipolytic_enzyme"/>
</dbReference>
<dbReference type="Gene3D" id="3.40.50.1820">
    <property type="entry name" value="alpha/beta hydrolase"/>
    <property type="match status" value="1"/>
</dbReference>
<keyword evidence="1" id="KW-0378">Hydrolase</keyword>
<dbReference type="EMBL" id="BMLM01000002">
    <property type="protein sequence ID" value="GGN88071.1"/>
    <property type="molecule type" value="Genomic_DNA"/>
</dbReference>
<protein>
    <submittedName>
        <fullName evidence="3">Esterase</fullName>
    </submittedName>
</protein>
<dbReference type="SUPFAM" id="SSF53474">
    <property type="entry name" value="alpha/beta-Hydrolases"/>
    <property type="match status" value="1"/>
</dbReference>
<dbReference type="InterPro" id="IPR013094">
    <property type="entry name" value="AB_hydrolase_3"/>
</dbReference>
<dbReference type="InterPro" id="IPR029058">
    <property type="entry name" value="AB_hydrolase_fold"/>
</dbReference>
<dbReference type="Proteomes" id="UP000626982">
    <property type="component" value="Unassembled WGS sequence"/>
</dbReference>
<proteinExistence type="predicted"/>
<name>A0ABQ2KP09_9MICO</name>
<dbReference type="PANTHER" id="PTHR48081:SF8">
    <property type="entry name" value="ALPHA_BETA HYDROLASE FOLD-3 DOMAIN-CONTAINING PROTEIN-RELATED"/>
    <property type="match status" value="1"/>
</dbReference>
<dbReference type="PANTHER" id="PTHR48081">
    <property type="entry name" value="AB HYDROLASE SUPERFAMILY PROTEIN C4A8.06C"/>
    <property type="match status" value="1"/>
</dbReference>
<sequence length="301" mass="31586">MDAERIDPTLRSLLGGPRLDLSRRAVRIAGRIGPRLMRAPRVTGVRIRGGRLGGVRVRRYEPATRRSEARLLWAHGGGMVIGAPRMDDLLLGELAAELGIRVVSVDYRLAPEHPFPAPLDDLAAAWTGLVAEAAGAPVAIGGQSAGGGLAAALAQRVLAEGGPQPAAQLLLCPMLDDRTAADRSLDAVDHAVWRNSSNLLGWRALLGHEPGAERTAPFAVPARADDLAGLPPTWIGVGDVDLFHDEDVAYAERLRAAGVEAELVVVPGAPHGFETLVADAPLAVAQRAAARAWLAARLGLA</sequence>
<keyword evidence="4" id="KW-1185">Reference proteome</keyword>
<feature type="domain" description="Alpha/beta hydrolase fold-3" evidence="2">
    <location>
        <begin position="71"/>
        <end position="274"/>
    </location>
</feature>
<comment type="caution">
    <text evidence="3">The sequence shown here is derived from an EMBL/GenBank/DDBJ whole genome shotgun (WGS) entry which is preliminary data.</text>
</comment>
<organism evidence="3 4">
    <name type="scientific">Agrococcus terreus</name>
    <dbReference type="NCBI Taxonomy" id="574649"/>
    <lineage>
        <taxon>Bacteria</taxon>
        <taxon>Bacillati</taxon>
        <taxon>Actinomycetota</taxon>
        <taxon>Actinomycetes</taxon>
        <taxon>Micrococcales</taxon>
        <taxon>Microbacteriaceae</taxon>
        <taxon>Agrococcus</taxon>
    </lineage>
</organism>
<evidence type="ECO:0000256" key="1">
    <source>
        <dbReference type="ARBA" id="ARBA00022801"/>
    </source>
</evidence>
<dbReference type="Pfam" id="PF07859">
    <property type="entry name" value="Abhydrolase_3"/>
    <property type="match status" value="1"/>
</dbReference>